<name>A0ABW3I2W7_9FLAO</name>
<protein>
    <submittedName>
        <fullName evidence="1">Uncharacterized protein</fullName>
    </submittedName>
</protein>
<evidence type="ECO:0000313" key="1">
    <source>
        <dbReference type="EMBL" id="MFD0964088.1"/>
    </source>
</evidence>
<accession>A0ABW3I2W7</accession>
<sequence length="136" mass="15716">MAKKTWIEKRDAKKEFIIKRIDKRFADMPEGCKMFIATPKIVDEYVKCIEKGNEIDIPTMRNDLAIEYGAEKTCPVTSSIFLRTVAEAALEELEQGKPIEEITPFWRMMTPKDKIAKKLSCGVDFIQKQREKEGLL</sequence>
<gene>
    <name evidence="1" type="ORF">ACFQ1O_08745</name>
</gene>
<dbReference type="EMBL" id="JBHTJM010000008">
    <property type="protein sequence ID" value="MFD0964088.1"/>
    <property type="molecule type" value="Genomic_DNA"/>
</dbReference>
<keyword evidence="2" id="KW-1185">Reference proteome</keyword>
<evidence type="ECO:0000313" key="2">
    <source>
        <dbReference type="Proteomes" id="UP001596997"/>
    </source>
</evidence>
<comment type="caution">
    <text evidence="1">The sequence shown here is derived from an EMBL/GenBank/DDBJ whole genome shotgun (WGS) entry which is preliminary data.</text>
</comment>
<dbReference type="Proteomes" id="UP001596997">
    <property type="component" value="Unassembled WGS sequence"/>
</dbReference>
<organism evidence="1 2">
    <name type="scientific">Pseudofulvibacter geojedonensis</name>
    <dbReference type="NCBI Taxonomy" id="1123758"/>
    <lineage>
        <taxon>Bacteria</taxon>
        <taxon>Pseudomonadati</taxon>
        <taxon>Bacteroidota</taxon>
        <taxon>Flavobacteriia</taxon>
        <taxon>Flavobacteriales</taxon>
        <taxon>Flavobacteriaceae</taxon>
        <taxon>Pseudofulvibacter</taxon>
    </lineage>
</organism>
<dbReference type="RefSeq" id="WP_377715459.1">
    <property type="nucleotide sequence ID" value="NZ_JBHTJM010000008.1"/>
</dbReference>
<proteinExistence type="predicted"/>
<reference evidence="2" key="1">
    <citation type="journal article" date="2019" name="Int. J. Syst. Evol. Microbiol.">
        <title>The Global Catalogue of Microorganisms (GCM) 10K type strain sequencing project: providing services to taxonomists for standard genome sequencing and annotation.</title>
        <authorList>
            <consortium name="The Broad Institute Genomics Platform"/>
            <consortium name="The Broad Institute Genome Sequencing Center for Infectious Disease"/>
            <person name="Wu L."/>
            <person name="Ma J."/>
        </authorList>
    </citation>
    <scope>NUCLEOTIDE SEQUENCE [LARGE SCALE GENOMIC DNA]</scope>
    <source>
        <strain evidence="2">CCUG 62114</strain>
    </source>
</reference>